<dbReference type="FunFam" id="2.60.40.10:FF:001306">
    <property type="entry name" value="Matrix remodeling associated 5"/>
    <property type="match status" value="1"/>
</dbReference>
<sequence length="325" mass="35583">QNCGKKDTLIIFLTLERAELVPNSPRIASKDQTSLLAPLGQAAKMTCDATGEPPPMIIWISPTNEIITSSSVRYQILNDGTLIIKKPGHSDKGVYRCLAKNVAGQAEKRYALEPGRKPQIRGTAAPMKISFGQTLNMPCTVEGWPQATIIWTMPNGLVLDRPQVIGRVTYYSNGTLQLRETAKFDRGTYICKATNSFGTSTLSYPVTIMVFPPQITSAPPSITRVTKGSPVTLNCIATGIPKPDISWTLPGRTTLVPNNRFTVLGGIHMTEDGSLVIQDPSLMNSGIYKCNAKNALGMDFKHIYICFELCNMCKGIGNKTQNRFR</sequence>
<dbReference type="InterPro" id="IPR013098">
    <property type="entry name" value="Ig_I-set"/>
</dbReference>
<evidence type="ECO:0000313" key="5">
    <source>
        <dbReference type="Proteomes" id="UP000694621"/>
    </source>
</evidence>
<keyword evidence="1" id="KW-0732">Signal</keyword>
<feature type="domain" description="Ig-like" evidence="3">
    <location>
        <begin position="118"/>
        <end position="207"/>
    </location>
</feature>
<evidence type="ECO:0000259" key="3">
    <source>
        <dbReference type="PROSITE" id="PS50835"/>
    </source>
</evidence>
<name>A0A8B9KCE2_ASTMX</name>
<dbReference type="InterPro" id="IPR003598">
    <property type="entry name" value="Ig_sub2"/>
</dbReference>
<dbReference type="Ensembl" id="ENSAMXT00005035994.1">
    <property type="protein sequence ID" value="ENSAMXP00005032934.1"/>
    <property type="gene ID" value="ENSAMXG00005016023.1"/>
</dbReference>
<dbReference type="Pfam" id="PF13927">
    <property type="entry name" value="Ig_3"/>
    <property type="match status" value="1"/>
</dbReference>
<dbReference type="InterPro" id="IPR013783">
    <property type="entry name" value="Ig-like_fold"/>
</dbReference>
<dbReference type="GO" id="GO:0050808">
    <property type="term" value="P:synapse organization"/>
    <property type="evidence" value="ECO:0007669"/>
    <property type="project" value="TreeGrafter"/>
</dbReference>
<dbReference type="InterPro" id="IPR003599">
    <property type="entry name" value="Ig_sub"/>
</dbReference>
<dbReference type="SUPFAM" id="SSF48726">
    <property type="entry name" value="Immunoglobulin"/>
    <property type="match status" value="3"/>
</dbReference>
<evidence type="ECO:0000256" key="1">
    <source>
        <dbReference type="ARBA" id="ARBA00022729"/>
    </source>
</evidence>
<organism evidence="4 5">
    <name type="scientific">Astyanax mexicanus</name>
    <name type="common">Blind cave fish</name>
    <name type="synonym">Astyanax fasciatus mexicanus</name>
    <dbReference type="NCBI Taxonomy" id="7994"/>
    <lineage>
        <taxon>Eukaryota</taxon>
        <taxon>Metazoa</taxon>
        <taxon>Chordata</taxon>
        <taxon>Craniata</taxon>
        <taxon>Vertebrata</taxon>
        <taxon>Euteleostomi</taxon>
        <taxon>Actinopterygii</taxon>
        <taxon>Neopterygii</taxon>
        <taxon>Teleostei</taxon>
        <taxon>Ostariophysi</taxon>
        <taxon>Characiformes</taxon>
        <taxon>Characoidei</taxon>
        <taxon>Acestrorhamphidae</taxon>
        <taxon>Acestrorhamphinae</taxon>
        <taxon>Astyanax</taxon>
    </lineage>
</organism>
<evidence type="ECO:0000256" key="2">
    <source>
        <dbReference type="ARBA" id="ARBA00023157"/>
    </source>
</evidence>
<evidence type="ECO:0000313" key="4">
    <source>
        <dbReference type="Ensembl" id="ENSAMXP00005032934.1"/>
    </source>
</evidence>
<feature type="domain" description="Ig-like" evidence="3">
    <location>
        <begin position="213"/>
        <end position="294"/>
    </location>
</feature>
<dbReference type="InterPro" id="IPR050958">
    <property type="entry name" value="Cell_Adh-Cytoskel_Orgn"/>
</dbReference>
<dbReference type="PROSITE" id="PS50835">
    <property type="entry name" value="IG_LIKE"/>
    <property type="match status" value="3"/>
</dbReference>
<dbReference type="GO" id="GO:0007156">
    <property type="term" value="P:homophilic cell adhesion via plasma membrane adhesion molecules"/>
    <property type="evidence" value="ECO:0007669"/>
    <property type="project" value="TreeGrafter"/>
</dbReference>
<reference evidence="4" key="1">
    <citation type="submission" date="2025-08" db="UniProtKB">
        <authorList>
            <consortium name="Ensembl"/>
        </authorList>
    </citation>
    <scope>IDENTIFICATION</scope>
</reference>
<dbReference type="Gene3D" id="2.60.40.10">
    <property type="entry name" value="Immunoglobulins"/>
    <property type="match status" value="3"/>
</dbReference>
<dbReference type="PANTHER" id="PTHR45080">
    <property type="entry name" value="CONTACTIN 5"/>
    <property type="match status" value="1"/>
</dbReference>
<dbReference type="AlphaFoldDB" id="A0A8B9KCE2"/>
<dbReference type="GO" id="GO:0043025">
    <property type="term" value="C:neuronal cell body"/>
    <property type="evidence" value="ECO:0007669"/>
    <property type="project" value="TreeGrafter"/>
</dbReference>
<dbReference type="SMART" id="SM00408">
    <property type="entry name" value="IGc2"/>
    <property type="match status" value="3"/>
</dbReference>
<feature type="domain" description="Ig-like" evidence="3">
    <location>
        <begin position="25"/>
        <end position="113"/>
    </location>
</feature>
<dbReference type="Pfam" id="PF07679">
    <property type="entry name" value="I-set"/>
    <property type="match status" value="2"/>
</dbReference>
<proteinExistence type="predicted"/>
<dbReference type="GO" id="GO:0030424">
    <property type="term" value="C:axon"/>
    <property type="evidence" value="ECO:0007669"/>
    <property type="project" value="TreeGrafter"/>
</dbReference>
<dbReference type="FunFam" id="2.60.40.10:FF:001377">
    <property type="entry name" value="Matrix remodeling associated 5"/>
    <property type="match status" value="1"/>
</dbReference>
<keyword evidence="2" id="KW-1015">Disulfide bond</keyword>
<dbReference type="GO" id="GO:0008046">
    <property type="term" value="F:axon guidance receptor activity"/>
    <property type="evidence" value="ECO:0007669"/>
    <property type="project" value="TreeGrafter"/>
</dbReference>
<dbReference type="SMART" id="SM00409">
    <property type="entry name" value="IG"/>
    <property type="match status" value="3"/>
</dbReference>
<dbReference type="InterPro" id="IPR007110">
    <property type="entry name" value="Ig-like_dom"/>
</dbReference>
<dbReference type="InterPro" id="IPR036179">
    <property type="entry name" value="Ig-like_dom_sf"/>
</dbReference>
<accession>A0A8B9KCE2</accession>
<dbReference type="GO" id="GO:0005886">
    <property type="term" value="C:plasma membrane"/>
    <property type="evidence" value="ECO:0007669"/>
    <property type="project" value="TreeGrafter"/>
</dbReference>
<protein>
    <recommendedName>
        <fullName evidence="3">Ig-like domain-containing protein</fullName>
    </recommendedName>
</protein>
<dbReference type="PANTHER" id="PTHR45080:SF8">
    <property type="entry name" value="IG-LIKE DOMAIN-CONTAINING PROTEIN"/>
    <property type="match status" value="1"/>
</dbReference>
<dbReference type="Proteomes" id="UP000694621">
    <property type="component" value="Unplaced"/>
</dbReference>